<feature type="region of interest" description="Disordered" evidence="4">
    <location>
        <begin position="257"/>
        <end position="292"/>
    </location>
</feature>
<evidence type="ECO:0000313" key="7">
    <source>
        <dbReference type="Proteomes" id="UP000028702"/>
    </source>
</evidence>
<reference evidence="6 7" key="1">
    <citation type="submission" date="2014-07" db="EMBL/GenBank/DDBJ databases">
        <title>Tepidicaulis marinum gen. nov., sp. nov., a novel marine bacterium denitrifying nitrate to nitrous oxide strictly under microaerobic conditions.</title>
        <authorList>
            <person name="Takeuchi M."/>
            <person name="Yamagishi T."/>
            <person name="Kamagata Y."/>
            <person name="Oshima K."/>
            <person name="Hattori M."/>
            <person name="Katayama T."/>
            <person name="Hanada S."/>
            <person name="Tamaki H."/>
            <person name="Marumo K."/>
            <person name="Maeda H."/>
            <person name="Nedachi M."/>
            <person name="Iwasaki W."/>
            <person name="Suwa Y."/>
            <person name="Sakata S."/>
        </authorList>
    </citation>
    <scope>NUCLEOTIDE SEQUENCE [LARGE SCALE GENOMIC DNA]</scope>
    <source>
        <strain evidence="6 7">MA2</strain>
    </source>
</reference>
<keyword evidence="2" id="KW-0547">Nucleotide-binding</keyword>
<protein>
    <submittedName>
        <fullName evidence="6">ABC transporter, duplicated ATPase domain protein</fullName>
    </submittedName>
</protein>
<sequence length="533" mass="57962">MTRALLRGEALAFHLPDGRALFSNIDFTLNTGARAALVAPNGRGKTTLAQLAAGLRPPAAGLITANGTGAFVFQDTVYTGETQVADIFGARALLAALKRAEQGKASADDIALIGQNWTFKEGLLALLESAGLGRLSLTQSYASLSGGEKIRLRLLAAARLRPDFYILDEPTNHLDSAARAWLYEWLSSEKAAWLLISHDREALSHAQEIWELTPRGRLHVYSGPYHAFDTQRRQAQEAAQRSLADAKKDQTRLRLQAQNARERHERNAARGKKSRSEGSQPKILLDARKDRSGKTGARLAAIREMRLESAAERLQEAQQEIAPQTPIQFDSAATQVTPGEKALTIDDLSYTRGSREILRKVKLMLKGPARLALSGPNGAGKTSLLRLIAGLAQPSAGTLQTHIKPHLMSQEMSGALDASPFDLCRRHWGNEMGQDEIRTALARAGLRREKALLPLSALSGGERMRAHLVRLLNGPAPARFLLLDEPSNHLDLDALHALETALQDFKGALIVVSHDPVFLKAVQPTCALTLSAP</sequence>
<keyword evidence="3" id="KW-0067">ATP-binding</keyword>
<dbReference type="SUPFAM" id="SSF52540">
    <property type="entry name" value="P-loop containing nucleoside triphosphate hydrolases"/>
    <property type="match status" value="2"/>
</dbReference>
<dbReference type="STRING" id="1333998.M2A_2281"/>
<dbReference type="PROSITE" id="PS50893">
    <property type="entry name" value="ABC_TRANSPORTER_2"/>
    <property type="match status" value="2"/>
</dbReference>
<evidence type="ECO:0000256" key="4">
    <source>
        <dbReference type="SAM" id="MobiDB-lite"/>
    </source>
</evidence>
<comment type="caution">
    <text evidence="6">The sequence shown here is derived from an EMBL/GenBank/DDBJ whole genome shotgun (WGS) entry which is preliminary data.</text>
</comment>
<dbReference type="eggNOG" id="COG0488">
    <property type="taxonomic scope" value="Bacteria"/>
</dbReference>
<dbReference type="PANTHER" id="PTHR19211:SF6">
    <property type="entry name" value="BLL7188 PROTEIN"/>
    <property type="match status" value="1"/>
</dbReference>
<dbReference type="CDD" id="cd03221">
    <property type="entry name" value="ABCF_EF-3"/>
    <property type="match status" value="1"/>
</dbReference>
<dbReference type="PANTHER" id="PTHR19211">
    <property type="entry name" value="ATP-BINDING TRANSPORT PROTEIN-RELATED"/>
    <property type="match status" value="1"/>
</dbReference>
<dbReference type="InterPro" id="IPR003439">
    <property type="entry name" value="ABC_transporter-like_ATP-bd"/>
</dbReference>
<dbReference type="InterPro" id="IPR003593">
    <property type="entry name" value="AAA+_ATPase"/>
</dbReference>
<dbReference type="InterPro" id="IPR027417">
    <property type="entry name" value="P-loop_NTPase"/>
</dbReference>
<dbReference type="Pfam" id="PF00005">
    <property type="entry name" value="ABC_tran"/>
    <property type="match status" value="2"/>
</dbReference>
<dbReference type="EMBL" id="BBIO01000012">
    <property type="protein sequence ID" value="GAK45782.1"/>
    <property type="molecule type" value="Genomic_DNA"/>
</dbReference>
<dbReference type="GO" id="GO:0016887">
    <property type="term" value="F:ATP hydrolysis activity"/>
    <property type="evidence" value="ECO:0007669"/>
    <property type="project" value="InterPro"/>
</dbReference>
<dbReference type="SMART" id="SM00382">
    <property type="entry name" value="AAA"/>
    <property type="match status" value="2"/>
</dbReference>
<evidence type="ECO:0000259" key="5">
    <source>
        <dbReference type="PROSITE" id="PS50893"/>
    </source>
</evidence>
<dbReference type="InterPro" id="IPR050611">
    <property type="entry name" value="ABCF"/>
</dbReference>
<gene>
    <name evidence="6" type="ORF">M2A_2281</name>
</gene>
<feature type="domain" description="ABC transporter" evidence="5">
    <location>
        <begin position="343"/>
        <end position="530"/>
    </location>
</feature>
<dbReference type="GO" id="GO:0005524">
    <property type="term" value="F:ATP binding"/>
    <property type="evidence" value="ECO:0007669"/>
    <property type="project" value="UniProtKB-KW"/>
</dbReference>
<evidence type="ECO:0000256" key="3">
    <source>
        <dbReference type="ARBA" id="ARBA00022840"/>
    </source>
</evidence>
<dbReference type="Proteomes" id="UP000028702">
    <property type="component" value="Unassembled WGS sequence"/>
</dbReference>
<accession>A0A081BCL4</accession>
<evidence type="ECO:0000313" key="6">
    <source>
        <dbReference type="EMBL" id="GAK45782.1"/>
    </source>
</evidence>
<keyword evidence="1" id="KW-0677">Repeat</keyword>
<dbReference type="AlphaFoldDB" id="A0A081BCL4"/>
<evidence type="ECO:0000256" key="1">
    <source>
        <dbReference type="ARBA" id="ARBA00022737"/>
    </source>
</evidence>
<evidence type="ECO:0000256" key="2">
    <source>
        <dbReference type="ARBA" id="ARBA00022741"/>
    </source>
</evidence>
<feature type="domain" description="ABC transporter" evidence="5">
    <location>
        <begin position="6"/>
        <end position="240"/>
    </location>
</feature>
<proteinExistence type="predicted"/>
<dbReference type="RefSeq" id="WP_045447468.1">
    <property type="nucleotide sequence ID" value="NZ_BBIO01000012.1"/>
</dbReference>
<dbReference type="Gene3D" id="3.40.50.300">
    <property type="entry name" value="P-loop containing nucleotide triphosphate hydrolases"/>
    <property type="match status" value="2"/>
</dbReference>
<organism evidence="6 7">
    <name type="scientific">Tepidicaulis marinus</name>
    <dbReference type="NCBI Taxonomy" id="1333998"/>
    <lineage>
        <taxon>Bacteria</taxon>
        <taxon>Pseudomonadati</taxon>
        <taxon>Pseudomonadota</taxon>
        <taxon>Alphaproteobacteria</taxon>
        <taxon>Hyphomicrobiales</taxon>
        <taxon>Parvibaculaceae</taxon>
        <taxon>Tepidicaulis</taxon>
    </lineage>
</organism>
<name>A0A081BCL4_9HYPH</name>
<keyword evidence="7" id="KW-1185">Reference proteome</keyword>